<dbReference type="EMBL" id="JAQMWT010000498">
    <property type="protein sequence ID" value="KAJ8600550.1"/>
    <property type="molecule type" value="Genomic_DNA"/>
</dbReference>
<dbReference type="Gene3D" id="2.10.50.10">
    <property type="entry name" value="Tumor Necrosis Factor Receptor, subunit A, domain 2"/>
    <property type="match status" value="1"/>
</dbReference>
<evidence type="ECO:0000313" key="2">
    <source>
        <dbReference type="EMBL" id="KAJ8600550.1"/>
    </source>
</evidence>
<proteinExistence type="predicted"/>
<gene>
    <name evidence="2" type="ORF">CTAYLR_007936</name>
</gene>
<feature type="signal peptide" evidence="1">
    <location>
        <begin position="1"/>
        <end position="23"/>
    </location>
</feature>
<dbReference type="SMART" id="SM01411">
    <property type="entry name" value="Ephrin_rec_like"/>
    <property type="match status" value="1"/>
</dbReference>
<keyword evidence="1" id="KW-0732">Signal</keyword>
<evidence type="ECO:0000313" key="3">
    <source>
        <dbReference type="Proteomes" id="UP001230188"/>
    </source>
</evidence>
<evidence type="ECO:0000256" key="1">
    <source>
        <dbReference type="SAM" id="SignalP"/>
    </source>
</evidence>
<evidence type="ECO:0008006" key="4">
    <source>
        <dbReference type="Google" id="ProtNLM"/>
    </source>
</evidence>
<keyword evidence="3" id="KW-1185">Reference proteome</keyword>
<name>A0AAD7U9X4_9STRA</name>
<reference evidence="2" key="1">
    <citation type="submission" date="2023-01" db="EMBL/GenBank/DDBJ databases">
        <title>Metagenome sequencing of chrysophaentin producing Chrysophaeum taylorii.</title>
        <authorList>
            <person name="Davison J."/>
            <person name="Bewley C."/>
        </authorList>
    </citation>
    <scope>NUCLEOTIDE SEQUENCE</scope>
    <source>
        <strain evidence="2">NIES-1699</strain>
    </source>
</reference>
<feature type="chain" id="PRO_5042164490" description="Tyrosine-protein kinase ephrin type A/B receptor-like domain-containing protein" evidence="1">
    <location>
        <begin position="24"/>
        <end position="502"/>
    </location>
</feature>
<protein>
    <recommendedName>
        <fullName evidence="4">Tyrosine-protein kinase ephrin type A/B receptor-like domain-containing protein</fullName>
    </recommendedName>
</protein>
<accession>A0AAD7U9X4</accession>
<dbReference type="AlphaFoldDB" id="A0AAD7U9X4"/>
<dbReference type="Proteomes" id="UP001230188">
    <property type="component" value="Unassembled WGS sequence"/>
</dbReference>
<sequence>MFFVSVSGVVVVVFSSVLLVSRASLETCTRECGLPEREGYCPVRSAPTQVFDGRDGVDVEFDLANRSLNFSLCNQTNFSTLGFHWWSVTGQGYSTQGGSIERLSSGVGRALNASESTPGVVVLADLNTSFSYYGHPVRAFYVLTSGVVGMDTSDIESPTNLERFLRFFYWPNLVACVLCSTTTTPDESRVFFDLRDKGTIDERVVLSFAPAEDATPSYQASFYARTNRIQFSWFDVSLENTSAVVGLSHGTTPEWKALAYDALDLSSSIGCVRAENCTVETEVRPVGRTRPPDARPYPWAIAPAYNPHPQFCHLGCSYYYTNWTLLGCRAACDAFYDYDVSTEYSDRAEVARRECYDGCRIGNLRCQPGSFCFTGIMRSCPPGKYRDQDYHHVTRCDDCPHGRYREISGGRYLESCDKCDIGRYNTLRGSSSKDACVLCPPGRFANEPGMQQCKCTHHYDGVFDLTPDSRVIYPECGPEDYLDDTLRPELHSIDYSPRTTYP</sequence>
<organism evidence="2 3">
    <name type="scientific">Chrysophaeum taylorii</name>
    <dbReference type="NCBI Taxonomy" id="2483200"/>
    <lineage>
        <taxon>Eukaryota</taxon>
        <taxon>Sar</taxon>
        <taxon>Stramenopiles</taxon>
        <taxon>Ochrophyta</taxon>
        <taxon>Pelagophyceae</taxon>
        <taxon>Pelagomonadales</taxon>
        <taxon>Pelagomonadaceae</taxon>
        <taxon>Chrysophaeum</taxon>
    </lineage>
</organism>
<comment type="caution">
    <text evidence="2">The sequence shown here is derived from an EMBL/GenBank/DDBJ whole genome shotgun (WGS) entry which is preliminary data.</text>
</comment>